<protein>
    <submittedName>
        <fullName evidence="1">Uncharacterized protein</fullName>
    </submittedName>
</protein>
<evidence type="ECO:0000313" key="1">
    <source>
        <dbReference type="EnsemblMetazoa" id="G32795.1:cds"/>
    </source>
</evidence>
<dbReference type="AlphaFoldDB" id="A0A8W8MKT1"/>
<accession>A0A8W8MKT1</accession>
<proteinExistence type="predicted"/>
<organism evidence="1 2">
    <name type="scientific">Magallana gigas</name>
    <name type="common">Pacific oyster</name>
    <name type="synonym">Crassostrea gigas</name>
    <dbReference type="NCBI Taxonomy" id="29159"/>
    <lineage>
        <taxon>Eukaryota</taxon>
        <taxon>Metazoa</taxon>
        <taxon>Spiralia</taxon>
        <taxon>Lophotrochozoa</taxon>
        <taxon>Mollusca</taxon>
        <taxon>Bivalvia</taxon>
        <taxon>Autobranchia</taxon>
        <taxon>Pteriomorphia</taxon>
        <taxon>Ostreida</taxon>
        <taxon>Ostreoidea</taxon>
        <taxon>Ostreidae</taxon>
        <taxon>Magallana</taxon>
    </lineage>
</organism>
<keyword evidence="2" id="KW-1185">Reference proteome</keyword>
<sequence>MGTFSDAEPELFEPEAKFCPASGMVTFVDGPPFGTPSCVPAPGPVQCSLQGVFISARRPRGTICKNKGYVSGWTRIPQEGPFYIKCCSSMEYTYSDKSCVTRIRSPEQLGSGLPSWYFPVGGIPLSGGTVGHSVRHCVFVRRTR</sequence>
<reference evidence="1" key="1">
    <citation type="submission" date="2022-08" db="UniProtKB">
        <authorList>
            <consortium name="EnsemblMetazoa"/>
        </authorList>
    </citation>
    <scope>IDENTIFICATION</scope>
    <source>
        <strain evidence="1">05x7-T-G4-1.051#20</strain>
    </source>
</reference>
<dbReference type="Proteomes" id="UP000005408">
    <property type="component" value="Unassembled WGS sequence"/>
</dbReference>
<name>A0A8W8MKT1_MAGGI</name>
<dbReference type="EnsemblMetazoa" id="G32795.1">
    <property type="protein sequence ID" value="G32795.1:cds"/>
    <property type="gene ID" value="G32795"/>
</dbReference>
<evidence type="ECO:0000313" key="2">
    <source>
        <dbReference type="Proteomes" id="UP000005408"/>
    </source>
</evidence>